<feature type="region of interest" description="Disordered" evidence="2">
    <location>
        <begin position="1"/>
        <end position="50"/>
    </location>
</feature>
<organism evidence="3 4">
    <name type="scientific">Coniosporium apollinis</name>
    <dbReference type="NCBI Taxonomy" id="61459"/>
    <lineage>
        <taxon>Eukaryota</taxon>
        <taxon>Fungi</taxon>
        <taxon>Dikarya</taxon>
        <taxon>Ascomycota</taxon>
        <taxon>Pezizomycotina</taxon>
        <taxon>Dothideomycetes</taxon>
        <taxon>Dothideomycetes incertae sedis</taxon>
        <taxon>Coniosporium</taxon>
    </lineage>
</organism>
<evidence type="ECO:0000256" key="2">
    <source>
        <dbReference type="SAM" id="MobiDB-lite"/>
    </source>
</evidence>
<keyword evidence="1" id="KW-0175">Coiled coil</keyword>
<feature type="compositionally biased region" description="Basic and acidic residues" evidence="2">
    <location>
        <begin position="34"/>
        <end position="47"/>
    </location>
</feature>
<protein>
    <recommendedName>
        <fullName evidence="5">Cytochrome c domain-containing protein</fullName>
    </recommendedName>
</protein>
<proteinExistence type="predicted"/>
<dbReference type="Proteomes" id="UP001172684">
    <property type="component" value="Unassembled WGS sequence"/>
</dbReference>
<evidence type="ECO:0000313" key="3">
    <source>
        <dbReference type="EMBL" id="KAJ9667158.1"/>
    </source>
</evidence>
<feature type="compositionally biased region" description="Low complexity" evidence="2">
    <location>
        <begin position="64"/>
        <end position="85"/>
    </location>
</feature>
<gene>
    <name evidence="3" type="ORF">H2201_002678</name>
</gene>
<keyword evidence="4" id="KW-1185">Reference proteome</keyword>
<evidence type="ECO:0000256" key="1">
    <source>
        <dbReference type="SAM" id="Coils"/>
    </source>
</evidence>
<evidence type="ECO:0008006" key="5">
    <source>
        <dbReference type="Google" id="ProtNLM"/>
    </source>
</evidence>
<dbReference type="EMBL" id="JAPDRL010000014">
    <property type="protein sequence ID" value="KAJ9667158.1"/>
    <property type="molecule type" value="Genomic_DNA"/>
</dbReference>
<comment type="caution">
    <text evidence="3">The sequence shown here is derived from an EMBL/GenBank/DDBJ whole genome shotgun (WGS) entry which is preliminary data.</text>
</comment>
<feature type="compositionally biased region" description="Acidic residues" evidence="2">
    <location>
        <begin position="22"/>
        <end position="33"/>
    </location>
</feature>
<feature type="compositionally biased region" description="Low complexity" evidence="2">
    <location>
        <begin position="155"/>
        <end position="165"/>
    </location>
</feature>
<feature type="compositionally biased region" description="Low complexity" evidence="2">
    <location>
        <begin position="122"/>
        <end position="142"/>
    </location>
</feature>
<feature type="compositionally biased region" description="Acidic residues" evidence="2">
    <location>
        <begin position="280"/>
        <end position="290"/>
    </location>
</feature>
<feature type="region of interest" description="Disordered" evidence="2">
    <location>
        <begin position="63"/>
        <end position="189"/>
    </location>
</feature>
<sequence length="679" mass="74236">MSRTGSAPFEIYSDTASAADDTPFDADSSDLFDDEHPISTTEPRDPADLFSDIEPTRRRVSALTNRTNRTNATSIISSMPSELSSHATREERAYTPLKARPQFRNTSAIRAMQMSSPPPFESYPSPRSGGAGASAGARGRYGLLTPSRTQRSDTPKSSARSSRSYGGSGTKHPKTSPRPPPPLPEEEETKKQYPLVLLHITLLPSPPPFSPALMTAVLPEWLQRNFRLLDAKLADATLMQRGILVPHPREEYELLEERLLESLELRWPRISKCGHFCAPGDEEGGEDDDTGSSSTIVDGGGTMDGDHDEDDEVGTDVLTCEDCHRAIARPGQPVGTGRERWDMKVYAANGLMRAGAWAAAWSEMERVDVEISPWIPEGLRRELERKRDEEEMTVALLEQEEEHNRRLLMEEEERARVAAAELEALRKKVEESVKEMNLPLPTHEKTDRHVAAHAQQGYSSPAPLRAKDIPLSTLLRNYLYLLARDRRNIAMLLMGVAIVFLCLGQRRAVHQDLDLYRPYLPLENETQCSPVSLVHTTTAIEVVTATIVETIGSSYEPVASCSSLPVIGSPLAGKQHSTPQSDTAAPVEGLSASTSVEVSVLSAPTMSPTTSKGNPDTVHSHIEGVSTEQPAVAKSSLVEDAQLQSLVAPEGADRVVTEGVTAIDVLADIFDGGTEMVEE</sequence>
<reference evidence="3" key="1">
    <citation type="submission" date="2022-10" db="EMBL/GenBank/DDBJ databases">
        <title>Culturing micro-colonial fungi from biological soil crusts in the Mojave desert and describing Neophaeococcomyces mojavensis, and introducing the new genera and species Taxawa tesnikishii.</title>
        <authorList>
            <person name="Kurbessoian T."/>
            <person name="Stajich J.E."/>
        </authorList>
    </citation>
    <scope>NUCLEOTIDE SEQUENCE</scope>
    <source>
        <strain evidence="3">TK_1</strain>
    </source>
</reference>
<feature type="coiled-coil region" evidence="1">
    <location>
        <begin position="380"/>
        <end position="435"/>
    </location>
</feature>
<name>A0ABQ9NZJ2_9PEZI</name>
<feature type="region of interest" description="Disordered" evidence="2">
    <location>
        <begin position="278"/>
        <end position="313"/>
    </location>
</feature>
<accession>A0ABQ9NZJ2</accession>
<evidence type="ECO:0000313" key="4">
    <source>
        <dbReference type="Proteomes" id="UP001172684"/>
    </source>
</evidence>